<dbReference type="InterPro" id="IPR036641">
    <property type="entry name" value="HPT_dom_sf"/>
</dbReference>
<name>A0A3B0RRI3_9ZZZZ</name>
<dbReference type="Pfam" id="PF01627">
    <property type="entry name" value="Hpt"/>
    <property type="match status" value="1"/>
</dbReference>
<feature type="region of interest" description="Disordered" evidence="1">
    <location>
        <begin position="122"/>
        <end position="145"/>
    </location>
</feature>
<protein>
    <recommendedName>
        <fullName evidence="2">HPt domain-containing protein</fullName>
    </recommendedName>
</protein>
<dbReference type="Gene3D" id="1.20.120.160">
    <property type="entry name" value="HPT domain"/>
    <property type="match status" value="1"/>
</dbReference>
<evidence type="ECO:0000256" key="1">
    <source>
        <dbReference type="SAM" id="MobiDB-lite"/>
    </source>
</evidence>
<gene>
    <name evidence="3" type="ORF">MNBD_ALPHA04-1551</name>
</gene>
<evidence type="ECO:0000313" key="3">
    <source>
        <dbReference type="EMBL" id="VAV94162.1"/>
    </source>
</evidence>
<dbReference type="GO" id="GO:0000160">
    <property type="term" value="P:phosphorelay signal transduction system"/>
    <property type="evidence" value="ECO:0007669"/>
    <property type="project" value="InterPro"/>
</dbReference>
<sequence>MAQMDGDLIDWTVYAETRSALGADFVRILGYFREDGTQSVAKIEEAIRESSAAEIIIAAHTLKGESAQFGAIQLSTIAEKIEMTARKCVEHQEAPDEIIEIAAGLTPLFEQSLSLLDRESSPVVPRQPQGFGRRSTGFPVQAVNR</sequence>
<feature type="domain" description="HPt" evidence="2">
    <location>
        <begin position="21"/>
        <end position="116"/>
    </location>
</feature>
<organism evidence="3">
    <name type="scientific">hydrothermal vent metagenome</name>
    <dbReference type="NCBI Taxonomy" id="652676"/>
    <lineage>
        <taxon>unclassified sequences</taxon>
        <taxon>metagenomes</taxon>
        <taxon>ecological metagenomes</taxon>
    </lineage>
</organism>
<accession>A0A3B0RRI3</accession>
<proteinExistence type="predicted"/>
<dbReference type="SUPFAM" id="SSF47226">
    <property type="entry name" value="Histidine-containing phosphotransfer domain, HPT domain"/>
    <property type="match status" value="1"/>
</dbReference>
<dbReference type="InterPro" id="IPR008207">
    <property type="entry name" value="Sig_transdc_His_kin_Hpt_dom"/>
</dbReference>
<evidence type="ECO:0000259" key="2">
    <source>
        <dbReference type="PROSITE" id="PS50894"/>
    </source>
</evidence>
<dbReference type="PROSITE" id="PS50894">
    <property type="entry name" value="HPT"/>
    <property type="match status" value="1"/>
</dbReference>
<reference evidence="3" key="1">
    <citation type="submission" date="2018-06" db="EMBL/GenBank/DDBJ databases">
        <authorList>
            <person name="Zhirakovskaya E."/>
        </authorList>
    </citation>
    <scope>NUCLEOTIDE SEQUENCE</scope>
</reference>
<dbReference type="AlphaFoldDB" id="A0A3B0RRI3"/>
<dbReference type="CDD" id="cd00088">
    <property type="entry name" value="HPT"/>
    <property type="match status" value="1"/>
</dbReference>
<dbReference type="EMBL" id="UOEF01000178">
    <property type="protein sequence ID" value="VAV94162.1"/>
    <property type="molecule type" value="Genomic_DNA"/>
</dbReference>